<protein>
    <submittedName>
        <fullName evidence="1">Uncharacterized protein</fullName>
    </submittedName>
</protein>
<comment type="caution">
    <text evidence="1">The sequence shown here is derived from an EMBL/GenBank/DDBJ whole genome shotgun (WGS) entry which is preliminary data.</text>
</comment>
<sequence length="44" mass="4855">MPARAAIEDPVSSVDARGIGRRKYEAARAIRDSYSVARRKHEAA</sequence>
<evidence type="ECO:0000313" key="2">
    <source>
        <dbReference type="Proteomes" id="UP001162060"/>
    </source>
</evidence>
<dbReference type="Proteomes" id="UP001162060">
    <property type="component" value="Unassembled WGS sequence"/>
</dbReference>
<accession>A0AAV1U9B2</accession>
<evidence type="ECO:0000313" key="1">
    <source>
        <dbReference type="EMBL" id="CAK7930248.1"/>
    </source>
</evidence>
<reference evidence="1" key="1">
    <citation type="submission" date="2024-01" db="EMBL/GenBank/DDBJ databases">
        <authorList>
            <person name="Webb A."/>
        </authorList>
    </citation>
    <scope>NUCLEOTIDE SEQUENCE</scope>
    <source>
        <strain evidence="1">Pm1</strain>
    </source>
</reference>
<dbReference type="AlphaFoldDB" id="A0AAV1U9B2"/>
<gene>
    <name evidence="1" type="ORF">PM001_LOCUS15398</name>
</gene>
<organism evidence="1 2">
    <name type="scientific">Peronospora matthiolae</name>
    <dbReference type="NCBI Taxonomy" id="2874970"/>
    <lineage>
        <taxon>Eukaryota</taxon>
        <taxon>Sar</taxon>
        <taxon>Stramenopiles</taxon>
        <taxon>Oomycota</taxon>
        <taxon>Peronosporomycetes</taxon>
        <taxon>Peronosporales</taxon>
        <taxon>Peronosporaceae</taxon>
        <taxon>Peronospora</taxon>
    </lineage>
</organism>
<dbReference type="EMBL" id="CAKLBY020000165">
    <property type="protein sequence ID" value="CAK7930248.1"/>
    <property type="molecule type" value="Genomic_DNA"/>
</dbReference>
<name>A0AAV1U9B2_9STRA</name>
<proteinExistence type="predicted"/>